<keyword evidence="8" id="KW-1185">Reference proteome</keyword>
<dbReference type="InterPro" id="IPR000515">
    <property type="entry name" value="MetI-like"/>
</dbReference>
<dbReference type="CDD" id="cd06261">
    <property type="entry name" value="TM_PBP2"/>
    <property type="match status" value="1"/>
</dbReference>
<keyword evidence="2 5" id="KW-0812">Transmembrane</keyword>
<evidence type="ECO:0000256" key="1">
    <source>
        <dbReference type="ARBA" id="ARBA00004651"/>
    </source>
</evidence>
<dbReference type="Gene3D" id="1.10.3720.10">
    <property type="entry name" value="MetI-like"/>
    <property type="match status" value="1"/>
</dbReference>
<evidence type="ECO:0000256" key="3">
    <source>
        <dbReference type="ARBA" id="ARBA00022989"/>
    </source>
</evidence>
<feature type="transmembrane region" description="Helical" evidence="5">
    <location>
        <begin position="201"/>
        <end position="224"/>
    </location>
</feature>
<evidence type="ECO:0000313" key="8">
    <source>
        <dbReference type="Proteomes" id="UP001461341"/>
    </source>
</evidence>
<comment type="subcellular location">
    <subcellularLocation>
        <location evidence="1 5">Cell membrane</location>
        <topology evidence="1 5">Multi-pass membrane protein</topology>
    </subcellularLocation>
</comment>
<evidence type="ECO:0000256" key="4">
    <source>
        <dbReference type="ARBA" id="ARBA00023136"/>
    </source>
</evidence>
<dbReference type="RefSeq" id="WP_369017910.1">
    <property type="nucleotide sequence ID" value="NZ_CP121689.1"/>
</dbReference>
<dbReference type="Pfam" id="PF00528">
    <property type="entry name" value="BPD_transp_1"/>
    <property type="match status" value="1"/>
</dbReference>
<accession>A0ABZ2YDI7</accession>
<dbReference type="PANTHER" id="PTHR43759:SF1">
    <property type="entry name" value="GLUCOSE IMPORT SYSTEM PERMEASE PROTEIN GLCT"/>
    <property type="match status" value="1"/>
</dbReference>
<dbReference type="PROSITE" id="PS50928">
    <property type="entry name" value="ABC_TM1"/>
    <property type="match status" value="1"/>
</dbReference>
<name>A0ABZ2YDI7_9BACT</name>
<dbReference type="SUPFAM" id="SSF161098">
    <property type="entry name" value="MetI-like"/>
    <property type="match status" value="1"/>
</dbReference>
<dbReference type="PANTHER" id="PTHR43759">
    <property type="entry name" value="TREHALOSE TRANSPORT SYSTEM PERMEASE PROTEIN SUGA"/>
    <property type="match status" value="1"/>
</dbReference>
<dbReference type="InterPro" id="IPR035906">
    <property type="entry name" value="MetI-like_sf"/>
</dbReference>
<evidence type="ECO:0000259" key="6">
    <source>
        <dbReference type="PROSITE" id="PS50928"/>
    </source>
</evidence>
<sequence length="290" mass="33185">MLFPKRMPKRPLYLIIPPQLLVLAIVIFPLLWAIYISFHSWNPTISPERRFVGIANYIAVLKDERFLASLGRMLYYSGVGVTIQLVLGTLIALALVEYIRSERLRTFALVVFLLPMMMAEAVVAQMWTLLVTDTGTINNILVWLGFSPIGWRTQKLALTTLMIVDIWQWTSLPLLIAYAARISVPERLLESARLDGASKFLILRKIILPYMRVPLAIAFLLRFMDSYKFLDKVFIMTYGGPGTATELPTFYLYQTAFSYFNVGYAASMSWIFGIMAVVAMLIFWRLTKRA</sequence>
<dbReference type="Proteomes" id="UP001461341">
    <property type="component" value="Chromosome"/>
</dbReference>
<dbReference type="InterPro" id="IPR052730">
    <property type="entry name" value="Sugar_ABC_transporter"/>
</dbReference>
<comment type="similarity">
    <text evidence="5">Belongs to the binding-protein-dependent transport system permease family.</text>
</comment>
<evidence type="ECO:0000256" key="5">
    <source>
        <dbReference type="RuleBase" id="RU363032"/>
    </source>
</evidence>
<feature type="transmembrane region" description="Helical" evidence="5">
    <location>
        <begin position="156"/>
        <end position="180"/>
    </location>
</feature>
<gene>
    <name evidence="7" type="ORF">QBE54_09240</name>
</gene>
<feature type="domain" description="ABC transmembrane type-1" evidence="6">
    <location>
        <begin position="70"/>
        <end position="283"/>
    </location>
</feature>
<keyword evidence="4 5" id="KW-0472">Membrane</keyword>
<reference evidence="7 8" key="1">
    <citation type="submission" date="2023-03" db="EMBL/GenBank/DDBJ databases">
        <title>Novel Species.</title>
        <authorList>
            <person name="Ma S."/>
        </authorList>
    </citation>
    <scope>NUCLEOTIDE SEQUENCE [LARGE SCALE GENOMIC DNA]</scope>
    <source>
        <strain evidence="7 8">B11</strain>
    </source>
</reference>
<feature type="transmembrane region" description="Helical" evidence="5">
    <location>
        <begin position="262"/>
        <end position="284"/>
    </location>
</feature>
<organism evidence="7 8">
    <name type="scientific">Thermatribacter velox</name>
    <dbReference type="NCBI Taxonomy" id="3039681"/>
    <lineage>
        <taxon>Bacteria</taxon>
        <taxon>Pseudomonadati</taxon>
        <taxon>Atribacterota</taxon>
        <taxon>Atribacteria</taxon>
        <taxon>Atribacterales</taxon>
        <taxon>Thermatribacteraceae</taxon>
        <taxon>Thermatribacter</taxon>
    </lineage>
</organism>
<proteinExistence type="inferred from homology"/>
<feature type="transmembrane region" description="Helical" evidence="5">
    <location>
        <begin position="12"/>
        <end position="38"/>
    </location>
</feature>
<feature type="transmembrane region" description="Helical" evidence="5">
    <location>
        <begin position="73"/>
        <end position="95"/>
    </location>
</feature>
<keyword evidence="3 5" id="KW-1133">Transmembrane helix</keyword>
<dbReference type="EMBL" id="CP121689">
    <property type="protein sequence ID" value="WZL75760.1"/>
    <property type="molecule type" value="Genomic_DNA"/>
</dbReference>
<protein>
    <submittedName>
        <fullName evidence="7">Sugar ABC transporter permease</fullName>
    </submittedName>
</protein>
<evidence type="ECO:0000256" key="2">
    <source>
        <dbReference type="ARBA" id="ARBA00022692"/>
    </source>
</evidence>
<keyword evidence="5" id="KW-0813">Transport</keyword>
<feature type="transmembrane region" description="Helical" evidence="5">
    <location>
        <begin position="107"/>
        <end position="127"/>
    </location>
</feature>
<evidence type="ECO:0000313" key="7">
    <source>
        <dbReference type="EMBL" id="WZL75760.1"/>
    </source>
</evidence>